<evidence type="ECO:0000256" key="1">
    <source>
        <dbReference type="ARBA" id="ARBA00006432"/>
    </source>
</evidence>
<dbReference type="InterPro" id="IPR045851">
    <property type="entry name" value="AMP-bd_C_sf"/>
</dbReference>
<keyword evidence="5" id="KW-1185">Reference proteome</keyword>
<dbReference type="Gene3D" id="3.30.300.30">
    <property type="match status" value="1"/>
</dbReference>
<evidence type="ECO:0000313" key="5">
    <source>
        <dbReference type="Proteomes" id="UP000799324"/>
    </source>
</evidence>
<dbReference type="GO" id="GO:0016405">
    <property type="term" value="F:CoA-ligase activity"/>
    <property type="evidence" value="ECO:0007669"/>
    <property type="project" value="TreeGrafter"/>
</dbReference>
<dbReference type="PANTHER" id="PTHR24096">
    <property type="entry name" value="LONG-CHAIN-FATTY-ACID--COA LIGASE"/>
    <property type="match status" value="1"/>
</dbReference>
<dbReference type="GO" id="GO:0019748">
    <property type="term" value="P:secondary metabolic process"/>
    <property type="evidence" value="ECO:0007669"/>
    <property type="project" value="TreeGrafter"/>
</dbReference>
<gene>
    <name evidence="4" type="ORF">K491DRAFT_721235</name>
</gene>
<name>A0A6A6SPX7_9PLEO</name>
<dbReference type="InterPro" id="IPR000873">
    <property type="entry name" value="AMP-dep_synth/lig_dom"/>
</dbReference>
<dbReference type="Pfam" id="PF00501">
    <property type="entry name" value="AMP-binding"/>
    <property type="match status" value="1"/>
</dbReference>
<dbReference type="SUPFAM" id="SSF56801">
    <property type="entry name" value="Acetyl-CoA synthetase-like"/>
    <property type="match status" value="1"/>
</dbReference>
<feature type="domain" description="AMP-binding enzyme C-terminal" evidence="3">
    <location>
        <begin position="442"/>
        <end position="522"/>
    </location>
</feature>
<accession>A0A6A6SPX7</accession>
<dbReference type="Pfam" id="PF13193">
    <property type="entry name" value="AMP-binding_C"/>
    <property type="match status" value="1"/>
</dbReference>
<sequence>MPFLAQEHSPVPTKDILSWQFDDPAYDIDQPVYLDAADPSRHITGRQGKKLIRQLAAGFRKHGLQRGDCVLVGSFNDIYYPILALGVIAAGGVWTGMNPGYTPFEVSHHCKVVHAKFIICEPEVLPSVTSATHSVPNSHILVFDHSGQALPAGFQSYKTLLDHGEEDWVRFHDYETCSKTTAMLLFSSGTTGLPKAVQLSHYNFIAQHKLVSEDNPRNYSIRRLMALPIFHAAATPGTIVTPFRSGHPLYIMRRFELEPFLKYHEQYKITELSMVPPIVVAVIMSPLSKKYSLKSVKWALCGAAPLGKGPQARLQALLAPDATFTQVWGMTETSCIASIFPYPGRDTTGSVGRMLPNLDVKLVDDEGKDVSTVDTRGEICIRGPTISRGYFENAEANARDWDDEGYFHTGDIGFVNKEGLWYIVDRKKELIKVRGFQVAPPELEAVLLSHPSIVNAAVIGVLAPGASRDGELPRAYVVQRPGTEKISVNDVVEYAAAKLAKYKRIDGGVVFVDAIPMTASGKILKKDLREQAKKEMGAKL</sequence>
<dbReference type="PANTHER" id="PTHR24096:SF265">
    <property type="entry name" value="ENZYME, PUTATIVE (AFU_ORTHOLOGUE AFUA_5G14270)-RELATED"/>
    <property type="match status" value="1"/>
</dbReference>
<dbReference type="Proteomes" id="UP000799324">
    <property type="component" value="Unassembled WGS sequence"/>
</dbReference>
<dbReference type="InterPro" id="IPR025110">
    <property type="entry name" value="AMP-bd_C"/>
</dbReference>
<dbReference type="PROSITE" id="PS00455">
    <property type="entry name" value="AMP_BINDING"/>
    <property type="match status" value="1"/>
</dbReference>
<dbReference type="AlphaFoldDB" id="A0A6A6SPX7"/>
<comment type="similarity">
    <text evidence="1">Belongs to the ATP-dependent AMP-binding enzyme family.</text>
</comment>
<dbReference type="OrthoDB" id="6509636at2759"/>
<protein>
    <submittedName>
        <fullName evidence="4">AMP-binding enzyme</fullName>
    </submittedName>
</protein>
<dbReference type="EMBL" id="MU004474">
    <property type="protein sequence ID" value="KAF2649906.1"/>
    <property type="molecule type" value="Genomic_DNA"/>
</dbReference>
<dbReference type="InterPro" id="IPR020845">
    <property type="entry name" value="AMP-binding_CS"/>
</dbReference>
<evidence type="ECO:0000259" key="2">
    <source>
        <dbReference type="Pfam" id="PF00501"/>
    </source>
</evidence>
<dbReference type="FunFam" id="3.30.300.30:FF:000007">
    <property type="entry name" value="4-coumarate--CoA ligase 2"/>
    <property type="match status" value="1"/>
</dbReference>
<evidence type="ECO:0000259" key="3">
    <source>
        <dbReference type="Pfam" id="PF13193"/>
    </source>
</evidence>
<organism evidence="4 5">
    <name type="scientific">Lophiostoma macrostomum CBS 122681</name>
    <dbReference type="NCBI Taxonomy" id="1314788"/>
    <lineage>
        <taxon>Eukaryota</taxon>
        <taxon>Fungi</taxon>
        <taxon>Dikarya</taxon>
        <taxon>Ascomycota</taxon>
        <taxon>Pezizomycotina</taxon>
        <taxon>Dothideomycetes</taxon>
        <taxon>Pleosporomycetidae</taxon>
        <taxon>Pleosporales</taxon>
        <taxon>Lophiostomataceae</taxon>
        <taxon>Lophiostoma</taxon>
    </lineage>
</organism>
<reference evidence="4" key="1">
    <citation type="journal article" date="2020" name="Stud. Mycol.">
        <title>101 Dothideomycetes genomes: a test case for predicting lifestyles and emergence of pathogens.</title>
        <authorList>
            <person name="Haridas S."/>
            <person name="Albert R."/>
            <person name="Binder M."/>
            <person name="Bloem J."/>
            <person name="Labutti K."/>
            <person name="Salamov A."/>
            <person name="Andreopoulos B."/>
            <person name="Baker S."/>
            <person name="Barry K."/>
            <person name="Bills G."/>
            <person name="Bluhm B."/>
            <person name="Cannon C."/>
            <person name="Castanera R."/>
            <person name="Culley D."/>
            <person name="Daum C."/>
            <person name="Ezra D."/>
            <person name="Gonzalez J."/>
            <person name="Henrissat B."/>
            <person name="Kuo A."/>
            <person name="Liang C."/>
            <person name="Lipzen A."/>
            <person name="Lutzoni F."/>
            <person name="Magnuson J."/>
            <person name="Mondo S."/>
            <person name="Nolan M."/>
            <person name="Ohm R."/>
            <person name="Pangilinan J."/>
            <person name="Park H.-J."/>
            <person name="Ramirez L."/>
            <person name="Alfaro M."/>
            <person name="Sun H."/>
            <person name="Tritt A."/>
            <person name="Yoshinaga Y."/>
            <person name="Zwiers L.-H."/>
            <person name="Turgeon B."/>
            <person name="Goodwin S."/>
            <person name="Spatafora J."/>
            <person name="Crous P."/>
            <person name="Grigoriev I."/>
        </authorList>
    </citation>
    <scope>NUCLEOTIDE SEQUENCE</scope>
    <source>
        <strain evidence="4">CBS 122681</strain>
    </source>
</reference>
<evidence type="ECO:0000313" key="4">
    <source>
        <dbReference type="EMBL" id="KAF2649906.1"/>
    </source>
</evidence>
<dbReference type="Gene3D" id="3.40.50.12780">
    <property type="entry name" value="N-terminal domain of ligase-like"/>
    <property type="match status" value="1"/>
</dbReference>
<dbReference type="CDD" id="cd05911">
    <property type="entry name" value="Firefly_Luc_like"/>
    <property type="match status" value="1"/>
</dbReference>
<dbReference type="InterPro" id="IPR042099">
    <property type="entry name" value="ANL_N_sf"/>
</dbReference>
<proteinExistence type="inferred from homology"/>
<feature type="domain" description="AMP-dependent synthetase/ligase" evidence="2">
    <location>
        <begin position="30"/>
        <end position="391"/>
    </location>
</feature>